<keyword evidence="3" id="KW-1185">Reference proteome</keyword>
<dbReference type="SUPFAM" id="SSF54913">
    <property type="entry name" value="GlnB-like"/>
    <property type="match status" value="1"/>
</dbReference>
<reference evidence="2 3" key="1">
    <citation type="submission" date="2018-08" db="EMBL/GenBank/DDBJ databases">
        <title>Sequencing the genomes of 1000 actinobacteria strains.</title>
        <authorList>
            <person name="Klenk H.-P."/>
        </authorList>
    </citation>
    <scope>NUCLEOTIDE SEQUENCE [LARGE SCALE GENOMIC DNA]</scope>
    <source>
        <strain evidence="2 3">DSM 22891</strain>
    </source>
</reference>
<protein>
    <submittedName>
        <fullName evidence="2">Periplasmic divalent cation tolerance protein</fullName>
    </submittedName>
</protein>
<dbReference type="PANTHER" id="PTHR23419:SF8">
    <property type="entry name" value="FI09726P"/>
    <property type="match status" value="1"/>
</dbReference>
<name>A0A3D9V5S2_THECX</name>
<dbReference type="InterPro" id="IPR015867">
    <property type="entry name" value="N-reg_PII/ATP_PRibTrfase_C"/>
</dbReference>
<organism evidence="2 3">
    <name type="scientific">Thermasporomyces composti</name>
    <dbReference type="NCBI Taxonomy" id="696763"/>
    <lineage>
        <taxon>Bacteria</taxon>
        <taxon>Bacillati</taxon>
        <taxon>Actinomycetota</taxon>
        <taxon>Actinomycetes</taxon>
        <taxon>Propionibacteriales</taxon>
        <taxon>Nocardioidaceae</taxon>
        <taxon>Thermasporomyces</taxon>
    </lineage>
</organism>
<gene>
    <name evidence="2" type="ORF">DFJ64_2312</name>
</gene>
<dbReference type="GO" id="GO:0010038">
    <property type="term" value="P:response to metal ion"/>
    <property type="evidence" value="ECO:0007669"/>
    <property type="project" value="InterPro"/>
</dbReference>
<evidence type="ECO:0000256" key="1">
    <source>
        <dbReference type="ARBA" id="ARBA00010169"/>
    </source>
</evidence>
<dbReference type="AlphaFoldDB" id="A0A3D9V5S2"/>
<dbReference type="GO" id="GO:0005507">
    <property type="term" value="F:copper ion binding"/>
    <property type="evidence" value="ECO:0007669"/>
    <property type="project" value="TreeGrafter"/>
</dbReference>
<dbReference type="Proteomes" id="UP000256485">
    <property type="component" value="Unassembled WGS sequence"/>
</dbReference>
<comment type="similarity">
    <text evidence="1">Belongs to the CutA family.</text>
</comment>
<comment type="caution">
    <text evidence="2">The sequence shown here is derived from an EMBL/GenBank/DDBJ whole genome shotgun (WGS) entry which is preliminary data.</text>
</comment>
<accession>A0A3D9V5S2</accession>
<sequence>MDEVCEVIITAPDPDWLTDFTHRLILDRLCASGHNIAEIETTYRWRGRVHRKTEARVALRTRRGLVPQIVERTKREHPYEVPSVVAVPMTDGNPEYIRWIIDETRTP</sequence>
<dbReference type="Pfam" id="PF03091">
    <property type="entry name" value="CutA1"/>
    <property type="match status" value="1"/>
</dbReference>
<evidence type="ECO:0000313" key="2">
    <source>
        <dbReference type="EMBL" id="REF36877.1"/>
    </source>
</evidence>
<dbReference type="InterPro" id="IPR011322">
    <property type="entry name" value="N-reg_PII-like_a/b"/>
</dbReference>
<evidence type="ECO:0000313" key="3">
    <source>
        <dbReference type="Proteomes" id="UP000256485"/>
    </source>
</evidence>
<dbReference type="InterPro" id="IPR004323">
    <property type="entry name" value="Ion_tolerance_CutA"/>
</dbReference>
<dbReference type="PANTHER" id="PTHR23419">
    <property type="entry name" value="DIVALENT CATION TOLERANCE CUTA-RELATED"/>
    <property type="match status" value="1"/>
</dbReference>
<dbReference type="EMBL" id="QTUC01000001">
    <property type="protein sequence ID" value="REF36877.1"/>
    <property type="molecule type" value="Genomic_DNA"/>
</dbReference>
<dbReference type="OrthoDB" id="37622at2"/>
<dbReference type="Gene3D" id="3.30.70.120">
    <property type="match status" value="1"/>
</dbReference>
<dbReference type="RefSeq" id="WP_115850434.1">
    <property type="nucleotide sequence ID" value="NZ_QTUC01000001.1"/>
</dbReference>
<proteinExistence type="inferred from homology"/>